<gene>
    <name evidence="4" type="primary">LOC108831886</name>
</gene>
<keyword evidence="3" id="KW-1185">Reference proteome</keyword>
<evidence type="ECO:0000313" key="4">
    <source>
        <dbReference type="RefSeq" id="XP_018460893.1"/>
    </source>
</evidence>
<reference evidence="3" key="1">
    <citation type="journal article" date="2019" name="Database">
        <title>The radish genome database (RadishGD): an integrated information resource for radish genomics.</title>
        <authorList>
            <person name="Yu H.J."/>
            <person name="Baek S."/>
            <person name="Lee Y.J."/>
            <person name="Cho A."/>
            <person name="Mun J.H."/>
        </authorList>
    </citation>
    <scope>NUCLEOTIDE SEQUENCE [LARGE SCALE GENOMIC DNA]</scope>
    <source>
        <strain evidence="3">cv. WK10039</strain>
    </source>
</reference>
<dbReference type="OrthoDB" id="1060729at2759"/>
<dbReference type="GeneID" id="108831886"/>
<feature type="chain" id="PRO_5026828644" evidence="2">
    <location>
        <begin position="29"/>
        <end position="73"/>
    </location>
</feature>
<dbReference type="Proteomes" id="UP000504610">
    <property type="component" value="Chromosome 1"/>
</dbReference>
<organism evidence="3 4">
    <name type="scientific">Raphanus sativus</name>
    <name type="common">Radish</name>
    <name type="synonym">Raphanus raphanistrum var. sativus</name>
    <dbReference type="NCBI Taxonomy" id="3726"/>
    <lineage>
        <taxon>Eukaryota</taxon>
        <taxon>Viridiplantae</taxon>
        <taxon>Streptophyta</taxon>
        <taxon>Embryophyta</taxon>
        <taxon>Tracheophyta</taxon>
        <taxon>Spermatophyta</taxon>
        <taxon>Magnoliopsida</taxon>
        <taxon>eudicotyledons</taxon>
        <taxon>Gunneridae</taxon>
        <taxon>Pentapetalae</taxon>
        <taxon>rosids</taxon>
        <taxon>malvids</taxon>
        <taxon>Brassicales</taxon>
        <taxon>Brassicaceae</taxon>
        <taxon>Brassiceae</taxon>
        <taxon>Raphanus</taxon>
    </lineage>
</organism>
<sequence>MMMKRKMILGAILLGFLVIFLGTTQVEAARPLRTSGEIQYVFQFLQRGPVPPSDRNGCTHIPKQGGSCRGPSR</sequence>
<dbReference type="KEGG" id="rsz:108831886"/>
<reference evidence="4" key="2">
    <citation type="submission" date="2025-08" db="UniProtKB">
        <authorList>
            <consortium name="RefSeq"/>
        </authorList>
    </citation>
    <scope>IDENTIFICATION</scope>
    <source>
        <tissue evidence="4">Leaf</tissue>
    </source>
</reference>
<evidence type="ECO:0000256" key="1">
    <source>
        <dbReference type="SAM" id="MobiDB-lite"/>
    </source>
</evidence>
<protein>
    <submittedName>
        <fullName evidence="4">Uncharacterized protein LOC108831886</fullName>
    </submittedName>
</protein>
<dbReference type="PANTHER" id="PTHR33592:SF8">
    <property type="entry name" value="GENOME ASSEMBLY, CHROMOSOME: A10"/>
    <property type="match status" value="1"/>
</dbReference>
<evidence type="ECO:0000256" key="2">
    <source>
        <dbReference type="SAM" id="SignalP"/>
    </source>
</evidence>
<dbReference type="PANTHER" id="PTHR33592">
    <property type="entry name" value="TRANSMEMBRANE PROTEIN"/>
    <property type="match status" value="1"/>
</dbReference>
<accession>A0A6J0LLW1</accession>
<feature type="region of interest" description="Disordered" evidence="1">
    <location>
        <begin position="53"/>
        <end position="73"/>
    </location>
</feature>
<evidence type="ECO:0000313" key="3">
    <source>
        <dbReference type="Proteomes" id="UP000504610"/>
    </source>
</evidence>
<keyword evidence="2" id="KW-0732">Signal</keyword>
<dbReference type="RefSeq" id="XP_018460893.1">
    <property type="nucleotide sequence ID" value="XM_018605391.2"/>
</dbReference>
<proteinExistence type="predicted"/>
<dbReference type="AlphaFoldDB" id="A0A6J0LLW1"/>
<feature type="signal peptide" evidence="2">
    <location>
        <begin position="1"/>
        <end position="28"/>
    </location>
</feature>
<name>A0A6J0LLW1_RAPSA</name>